<feature type="region of interest" description="Disordered" evidence="1">
    <location>
        <begin position="33"/>
        <end position="52"/>
    </location>
</feature>
<dbReference type="RefSeq" id="WP_307045983.1">
    <property type="nucleotide sequence ID" value="NZ_JAUSYA010000001.1"/>
</dbReference>
<accession>A0ABU0Q943</accession>
<protein>
    <submittedName>
        <fullName evidence="2">Uncharacterized protein</fullName>
    </submittedName>
</protein>
<sequence>MPSIQHAPRPVRLLLGNGPELHLSMYREFVTGDDERGRALREPGTANERSGP</sequence>
<dbReference type="EMBL" id="JAUSYA010000001">
    <property type="protein sequence ID" value="MDQ0686323.1"/>
    <property type="molecule type" value="Genomic_DNA"/>
</dbReference>
<evidence type="ECO:0000256" key="1">
    <source>
        <dbReference type="SAM" id="MobiDB-lite"/>
    </source>
</evidence>
<name>A0ABU0Q943_STRAH</name>
<organism evidence="2 3">
    <name type="scientific">Streptomyces achromogenes</name>
    <dbReference type="NCBI Taxonomy" id="67255"/>
    <lineage>
        <taxon>Bacteria</taxon>
        <taxon>Bacillati</taxon>
        <taxon>Actinomycetota</taxon>
        <taxon>Actinomycetes</taxon>
        <taxon>Kitasatosporales</taxon>
        <taxon>Streptomycetaceae</taxon>
        <taxon>Streptomyces</taxon>
    </lineage>
</organism>
<proteinExistence type="predicted"/>
<keyword evidence="3" id="KW-1185">Reference proteome</keyword>
<evidence type="ECO:0000313" key="2">
    <source>
        <dbReference type="EMBL" id="MDQ0686323.1"/>
    </source>
</evidence>
<dbReference type="Proteomes" id="UP001243364">
    <property type="component" value="Unassembled WGS sequence"/>
</dbReference>
<reference evidence="2 3" key="1">
    <citation type="submission" date="2023-07" db="EMBL/GenBank/DDBJ databases">
        <title>Comparative genomics of wheat-associated soil bacteria to identify genetic determinants of phenazine resistance.</title>
        <authorList>
            <person name="Mouncey N."/>
        </authorList>
    </citation>
    <scope>NUCLEOTIDE SEQUENCE [LARGE SCALE GENOMIC DNA]</scope>
    <source>
        <strain evidence="2 3">W4I19-2</strain>
    </source>
</reference>
<evidence type="ECO:0000313" key="3">
    <source>
        <dbReference type="Proteomes" id="UP001243364"/>
    </source>
</evidence>
<gene>
    <name evidence="2" type="ORF">QFZ56_005286</name>
</gene>
<comment type="caution">
    <text evidence="2">The sequence shown here is derived from an EMBL/GenBank/DDBJ whole genome shotgun (WGS) entry which is preliminary data.</text>
</comment>